<proteinExistence type="predicted"/>
<evidence type="ECO:0000259" key="1">
    <source>
        <dbReference type="Pfam" id="PF13280"/>
    </source>
</evidence>
<dbReference type="PANTHER" id="PTHR34580:SF1">
    <property type="entry name" value="PROTEIN PAFC"/>
    <property type="match status" value="1"/>
</dbReference>
<dbReference type="InterPro" id="IPR051534">
    <property type="entry name" value="CBASS_pafABC_assoc_protein"/>
</dbReference>
<evidence type="ECO:0000313" key="2">
    <source>
        <dbReference type="EMBL" id="BFO71638.1"/>
    </source>
</evidence>
<dbReference type="Pfam" id="PF13280">
    <property type="entry name" value="WYL"/>
    <property type="match status" value="1"/>
</dbReference>
<dbReference type="EMBL" id="AP035785">
    <property type="protein sequence ID" value="BFO71638.1"/>
    <property type="molecule type" value="Genomic_DNA"/>
</dbReference>
<sequence>MEKLSKELKLMLLMTDGYDYTAATLCQQIGTTRRQLYNYLRFFRENGFVVVHESSHYRLDTNSPFFQEIARSVNFSDTEATFMHHLLEAADAKNPVVGILKRKLERFYHLRFYTDTRFKAHTIDILNKLRDAIHHRHTVCLKDYSSPHSRSVSDRVVEPYMFLNDNLDVRCYELKSHSNKTFKLSRIGSVEVYDAPWIHTERHRQIFTDIFMFSSELRLPVSLRMGQLSHNLMIEEYPASADAFSPDGSDHWLMNIDVASYVGIGRFVLGLYDDIEVLGGDEFKNYIQQKVSAMHTR</sequence>
<dbReference type="AlphaFoldDB" id="A0AB33IPZ4"/>
<dbReference type="InterPro" id="IPR026881">
    <property type="entry name" value="WYL_dom"/>
</dbReference>
<protein>
    <recommendedName>
        <fullName evidence="1">WYL domain-containing protein</fullName>
    </recommendedName>
</protein>
<feature type="domain" description="WYL" evidence="1">
    <location>
        <begin position="125"/>
        <end position="192"/>
    </location>
</feature>
<dbReference type="PROSITE" id="PS52050">
    <property type="entry name" value="WYL"/>
    <property type="match status" value="1"/>
</dbReference>
<name>A0AB33IPZ4_9BACT</name>
<organism evidence="2">
    <name type="scientific">Prevotella sp. GTC17253</name>
    <dbReference type="NCBI Taxonomy" id="3236793"/>
    <lineage>
        <taxon>Bacteria</taxon>
        <taxon>Pseudomonadati</taxon>
        <taxon>Bacteroidota</taxon>
        <taxon>Bacteroidia</taxon>
        <taxon>Bacteroidales</taxon>
        <taxon>Prevotellaceae</taxon>
        <taxon>Prevotella</taxon>
    </lineage>
</organism>
<dbReference type="PANTHER" id="PTHR34580">
    <property type="match status" value="1"/>
</dbReference>
<gene>
    <name evidence="2" type="ORF">GTC17253_16040</name>
</gene>
<accession>A0AB33IPZ4</accession>
<reference evidence="2" key="1">
    <citation type="submission" date="2024-07" db="EMBL/GenBank/DDBJ databases">
        <title>Complete genome sequence of Prevotella sp. YM-2024 GTC17253.</title>
        <authorList>
            <person name="Hayashi M."/>
            <person name="Muto Y."/>
            <person name="Tanaka K."/>
            <person name="Niwa H."/>
        </authorList>
    </citation>
    <scope>NUCLEOTIDE SEQUENCE</scope>
    <source>
        <strain evidence="2">GTC17253</strain>
    </source>
</reference>